<dbReference type="Gene3D" id="1.25.40.10">
    <property type="entry name" value="Tetratricopeptide repeat domain"/>
    <property type="match status" value="1"/>
</dbReference>
<dbReference type="GO" id="GO:0008270">
    <property type="term" value="F:zinc ion binding"/>
    <property type="evidence" value="ECO:0007669"/>
    <property type="project" value="UniProtKB-KW"/>
</dbReference>
<dbReference type="PROSITE" id="PS50280">
    <property type="entry name" value="SET"/>
    <property type="match status" value="1"/>
</dbReference>
<dbReference type="PROSITE" id="PS01360">
    <property type="entry name" value="ZF_MYND_1"/>
    <property type="match status" value="1"/>
</dbReference>
<keyword evidence="2 7" id="KW-0863">Zinc-finger</keyword>
<accession>A0A084WIT6</accession>
<evidence type="ECO:0000256" key="2">
    <source>
        <dbReference type="ARBA" id="ARBA00022771"/>
    </source>
</evidence>
<feature type="domain" description="SET" evidence="8">
    <location>
        <begin position="202"/>
        <end position="485"/>
    </location>
</feature>
<dbReference type="Pfam" id="PF01753">
    <property type="entry name" value="zf-MYND"/>
    <property type="match status" value="1"/>
</dbReference>
<feature type="domain" description="MYND-type" evidence="9">
    <location>
        <begin position="247"/>
        <end position="287"/>
    </location>
</feature>
<dbReference type="Pfam" id="PF00856">
    <property type="entry name" value="SET"/>
    <property type="match status" value="1"/>
</dbReference>
<evidence type="ECO:0000256" key="3">
    <source>
        <dbReference type="ARBA" id="ARBA00022833"/>
    </source>
</evidence>
<dbReference type="InterPro" id="IPR044421">
    <property type="entry name" value="SMYD4_SET"/>
</dbReference>
<evidence type="ECO:0000313" key="10">
    <source>
        <dbReference type="EMBL" id="KFB50130.1"/>
    </source>
</evidence>
<evidence type="ECO:0000256" key="4">
    <source>
        <dbReference type="ARBA" id="ARBA00093423"/>
    </source>
</evidence>
<keyword evidence="3" id="KW-0862">Zinc</keyword>
<evidence type="ECO:0000256" key="7">
    <source>
        <dbReference type="PROSITE-ProRule" id="PRU00134"/>
    </source>
</evidence>
<name>A0A084WIT6_ANOSI</name>
<gene>
    <name evidence="10" type="ORF">ZHAS_00018187</name>
</gene>
<dbReference type="GO" id="GO:0008170">
    <property type="term" value="F:N-methyltransferase activity"/>
    <property type="evidence" value="ECO:0007669"/>
    <property type="project" value="UniProtKB-ARBA"/>
</dbReference>
<dbReference type="SUPFAM" id="SSF144232">
    <property type="entry name" value="HIT/MYND zinc finger-like"/>
    <property type="match status" value="1"/>
</dbReference>
<evidence type="ECO:0000313" key="12">
    <source>
        <dbReference type="Proteomes" id="UP000030765"/>
    </source>
</evidence>
<dbReference type="GO" id="GO:0008276">
    <property type="term" value="F:protein methyltransferase activity"/>
    <property type="evidence" value="ECO:0007669"/>
    <property type="project" value="UniProtKB-ARBA"/>
</dbReference>
<dbReference type="SUPFAM" id="SSF82199">
    <property type="entry name" value="SET domain"/>
    <property type="match status" value="1"/>
</dbReference>
<dbReference type="VEuPathDB" id="VectorBase:ASIS005116"/>
<evidence type="ECO:0000256" key="5">
    <source>
        <dbReference type="ARBA" id="ARBA00093635"/>
    </source>
</evidence>
<evidence type="ECO:0000256" key="1">
    <source>
        <dbReference type="ARBA" id="ARBA00022723"/>
    </source>
</evidence>
<reference evidence="10 12" key="1">
    <citation type="journal article" date="2014" name="BMC Genomics">
        <title>Genome sequence of Anopheles sinensis provides insight into genetics basis of mosquito competence for malaria parasites.</title>
        <authorList>
            <person name="Zhou D."/>
            <person name="Zhang D."/>
            <person name="Ding G."/>
            <person name="Shi L."/>
            <person name="Hou Q."/>
            <person name="Ye Y."/>
            <person name="Xu Y."/>
            <person name="Zhou H."/>
            <person name="Xiong C."/>
            <person name="Li S."/>
            <person name="Yu J."/>
            <person name="Hong S."/>
            <person name="Yu X."/>
            <person name="Zou P."/>
            <person name="Chen C."/>
            <person name="Chang X."/>
            <person name="Wang W."/>
            <person name="Lv Y."/>
            <person name="Sun Y."/>
            <person name="Ma L."/>
            <person name="Shen B."/>
            <person name="Zhu C."/>
        </authorList>
    </citation>
    <scope>NUCLEOTIDE SEQUENCE [LARGE SCALE GENOMIC DNA]</scope>
</reference>
<dbReference type="STRING" id="74873.A0A084WIT6"/>
<dbReference type="InterPro" id="IPR011990">
    <property type="entry name" value="TPR-like_helical_dom_sf"/>
</dbReference>
<dbReference type="EMBL" id="KE525347">
    <property type="protein sequence ID" value="KFB50130.1"/>
    <property type="molecule type" value="Genomic_DNA"/>
</dbReference>
<evidence type="ECO:0000256" key="6">
    <source>
        <dbReference type="ARBA" id="ARBA00093680"/>
    </source>
</evidence>
<dbReference type="PANTHER" id="PTHR47111">
    <property type="entry name" value="BCDNA.LD29892"/>
    <property type="match status" value="1"/>
</dbReference>
<reference evidence="11" key="2">
    <citation type="submission" date="2020-05" db="UniProtKB">
        <authorList>
            <consortium name="EnsemblMetazoa"/>
        </authorList>
    </citation>
    <scope>IDENTIFICATION</scope>
</reference>
<organism evidence="10">
    <name type="scientific">Anopheles sinensis</name>
    <name type="common">Mosquito</name>
    <dbReference type="NCBI Taxonomy" id="74873"/>
    <lineage>
        <taxon>Eukaryota</taxon>
        <taxon>Metazoa</taxon>
        <taxon>Ecdysozoa</taxon>
        <taxon>Arthropoda</taxon>
        <taxon>Hexapoda</taxon>
        <taxon>Insecta</taxon>
        <taxon>Pterygota</taxon>
        <taxon>Neoptera</taxon>
        <taxon>Endopterygota</taxon>
        <taxon>Diptera</taxon>
        <taxon>Nematocera</taxon>
        <taxon>Culicoidea</taxon>
        <taxon>Culicidae</taxon>
        <taxon>Anophelinae</taxon>
        <taxon>Anopheles</taxon>
    </lineage>
</organism>
<evidence type="ECO:0000259" key="9">
    <source>
        <dbReference type="PROSITE" id="PS50865"/>
    </source>
</evidence>
<keyword evidence="1" id="KW-0479">Metal-binding</keyword>
<dbReference type="OrthoDB" id="5945798at2759"/>
<dbReference type="Gene3D" id="6.10.140.2220">
    <property type="match status" value="1"/>
</dbReference>
<dbReference type="CDD" id="cd10536">
    <property type="entry name" value="SET_SMYD4"/>
    <property type="match status" value="1"/>
</dbReference>
<dbReference type="InterPro" id="IPR002893">
    <property type="entry name" value="Znf_MYND"/>
</dbReference>
<dbReference type="Gene3D" id="2.170.270.10">
    <property type="entry name" value="SET domain"/>
    <property type="match status" value="1"/>
</dbReference>
<dbReference type="AlphaFoldDB" id="A0A084WIT6"/>
<dbReference type="SUPFAM" id="SSF48452">
    <property type="entry name" value="TPR-like"/>
    <property type="match status" value="1"/>
</dbReference>
<dbReference type="EMBL" id="ATLV01023946">
    <property type="status" value="NOT_ANNOTATED_CDS"/>
    <property type="molecule type" value="Genomic_DNA"/>
</dbReference>
<dbReference type="Gene3D" id="1.10.220.160">
    <property type="match status" value="1"/>
</dbReference>
<dbReference type="VEuPathDB" id="VectorBase:ASIC018187"/>
<sequence length="592" mass="68250">MCDSLEEKFGAWELFEEVWERVVDTATEKEVNKNSPNTLFEALKLFRNEITTTHLTECRLKLKLSTDGKDNIKADHARAMGNVLFHPKVKRYIEAVKRYNESISFSEKGSEARALAYANRSAVCYELHQYQECLDNIRLARESNYPARLVDKLNKREKAARDALEDVVRGKKNAGGSEPDVDAPKQLSLSYDGSHLVPQAVNCLELQTSEEFGRFVATTRDLKAGDVVIIEKPFCTLLLDVYRLVRCDFCHQERLFNLIPCEGCTVAMYCSEECMTQAYQRYHRYECPVIRDMWRIFTKIPVMAMRTVTTGIASFDHNLHDMRKHLQDMDESKVDGFTMDWTKATPRDVYETVHVLITNYEKRDPKDLAHRTFFAIIIYDLLVARSELGPECNNDPDISSLVMQLLLKHLQTTPMNMHSQYYMDYQPEEKLYEIMNYASACFPLLSMINHSCAPNLTRVTLHDGRCAAVISRPISKGGQLYDNYGQHHSLMPVRERRAKLLTQYKFLCNCEACVNNYPLYNELPSINVSRYGLIDSADIHAQLVLHQPKIAAELLPKLSQYLNNIGHQYPRYECPILEILQSLNLFAYVLII</sequence>
<comment type="function">
    <text evidence="4">Protein-lysine N-methyltransferase. Monomethylates PRMT5, modulating its transcriptional activity. May also act as a histone methyltransferase. Plays a critical role in cardiac development. Acts as a key epigenetic regulator of gene expression during cardiac development via its dual activities as a methyltransferase and negative regulator of HDAC1.</text>
</comment>
<keyword evidence="12" id="KW-1185">Reference proteome</keyword>
<evidence type="ECO:0000313" key="11">
    <source>
        <dbReference type="EnsemblMetazoa" id="ASIC018187-PA"/>
    </source>
</evidence>
<protein>
    <recommendedName>
        <fullName evidence="5">Protein-lysine N-methyltransferase SMYD4</fullName>
    </recommendedName>
    <alternativeName>
        <fullName evidence="6">SET and MYND domain-containing protein 4</fullName>
    </alternativeName>
</protein>
<dbReference type="GO" id="GO:0008757">
    <property type="term" value="F:S-adenosylmethionine-dependent methyltransferase activity"/>
    <property type="evidence" value="ECO:0007669"/>
    <property type="project" value="UniProtKB-ARBA"/>
</dbReference>
<dbReference type="PROSITE" id="PS50865">
    <property type="entry name" value="ZF_MYND_2"/>
    <property type="match status" value="1"/>
</dbReference>
<dbReference type="OMA" id="YTHCSHC"/>
<evidence type="ECO:0000259" key="8">
    <source>
        <dbReference type="PROSITE" id="PS50280"/>
    </source>
</evidence>
<dbReference type="Proteomes" id="UP000030765">
    <property type="component" value="Unassembled WGS sequence"/>
</dbReference>
<proteinExistence type="predicted"/>
<dbReference type="InterPro" id="IPR001214">
    <property type="entry name" value="SET_dom"/>
</dbReference>
<dbReference type="EnsemblMetazoa" id="ASIC018187-RA">
    <property type="protein sequence ID" value="ASIC018187-PA"/>
    <property type="gene ID" value="ASIC018187"/>
</dbReference>
<dbReference type="InterPro" id="IPR046341">
    <property type="entry name" value="SET_dom_sf"/>
</dbReference>
<dbReference type="PANTHER" id="PTHR47111:SF1">
    <property type="entry name" value="SET AND MYND DOMAIN-CONTAINING PROTEIN 4"/>
    <property type="match status" value="1"/>
</dbReference>